<dbReference type="AlphaFoldDB" id="A0A806K281"/>
<dbReference type="EMBL" id="JQ844253">
    <property type="protein sequence ID" value="AGS53833.1"/>
    <property type="molecule type" value="Genomic_DNA"/>
</dbReference>
<accession>A0A806K281</accession>
<proteinExistence type="predicted"/>
<name>A0A806K281_9BACT</name>
<reference evidence="2" key="1">
    <citation type="submission" date="2012-03" db="EMBL/GenBank/DDBJ databases">
        <title>Functional metagenomics reveals considerable lignocellulase gene clusters in the gut microbiome of a wood-feeding higher termite.</title>
        <authorList>
            <person name="Liu N."/>
        </authorList>
    </citation>
    <scope>NUCLEOTIDE SEQUENCE</scope>
</reference>
<protein>
    <submittedName>
        <fullName evidence="2">Uncharacterized protein</fullName>
    </submittedName>
</protein>
<sequence length="68" mass="8066">MKIDQEIENMKKHPIDYSDIPERKEGGKVRLARKEFLDTLPQDLVQEMARRRLKELQTAGYEIPEKVI</sequence>
<feature type="region of interest" description="Disordered" evidence="1">
    <location>
        <begin position="1"/>
        <end position="21"/>
    </location>
</feature>
<evidence type="ECO:0000313" key="2">
    <source>
        <dbReference type="EMBL" id="AGS53833.1"/>
    </source>
</evidence>
<evidence type="ECO:0000256" key="1">
    <source>
        <dbReference type="SAM" id="MobiDB-lite"/>
    </source>
</evidence>
<organism evidence="2">
    <name type="scientific">uncultured bacterium contig00054</name>
    <dbReference type="NCBI Taxonomy" id="1181538"/>
    <lineage>
        <taxon>Bacteria</taxon>
        <taxon>environmental samples</taxon>
    </lineage>
</organism>